<dbReference type="PANTHER" id="PTHR43652:SF2">
    <property type="entry name" value="BASIC AMINO ACID ANTIPORTER YFCC-RELATED"/>
    <property type="match status" value="1"/>
</dbReference>
<name>A0A1Y0XTL3_BACLI</name>
<evidence type="ECO:0000256" key="6">
    <source>
        <dbReference type="SAM" id="Phobius"/>
    </source>
</evidence>
<accession>A0A1Y0XTL3</accession>
<dbReference type="InterPro" id="IPR018385">
    <property type="entry name" value="C4_dicarb_anaerob_car-like"/>
</dbReference>
<feature type="transmembrane region" description="Helical" evidence="6">
    <location>
        <begin position="259"/>
        <end position="281"/>
    </location>
</feature>
<evidence type="ECO:0000313" key="8">
    <source>
        <dbReference type="EMBL" id="TWL30720.1"/>
    </source>
</evidence>
<feature type="transmembrane region" description="Helical" evidence="6">
    <location>
        <begin position="16"/>
        <end position="34"/>
    </location>
</feature>
<proteinExistence type="predicted"/>
<evidence type="ECO:0000256" key="2">
    <source>
        <dbReference type="ARBA" id="ARBA00022475"/>
    </source>
</evidence>
<dbReference type="DNASU" id="3029371"/>
<feature type="transmembrane region" description="Helical" evidence="6">
    <location>
        <begin position="199"/>
        <end position="218"/>
    </location>
</feature>
<keyword evidence="3 6" id="KW-0812">Transmembrane</keyword>
<protein>
    <submittedName>
        <fullName evidence="7">Basic amino acid antiporter YfcC</fullName>
    </submittedName>
</protein>
<comment type="subcellular location">
    <subcellularLocation>
        <location evidence="1">Cell membrane</location>
        <topology evidence="1">Multi-pass membrane protein</topology>
    </subcellularLocation>
</comment>
<dbReference type="GO" id="GO:0005886">
    <property type="term" value="C:plasma membrane"/>
    <property type="evidence" value="ECO:0007669"/>
    <property type="project" value="UniProtKB-SubCell"/>
</dbReference>
<keyword evidence="5 6" id="KW-0472">Membrane</keyword>
<dbReference type="Proteomes" id="UP000595038">
    <property type="component" value="Chromosome"/>
</dbReference>
<reference evidence="8 9" key="1">
    <citation type="submission" date="2019-06" db="EMBL/GenBank/DDBJ databases">
        <title>Genome sequence analysis of &gt;100 Bacillus licheniformis strains suggests intrinsic resistance to this species.</title>
        <authorList>
            <person name="Wels M."/>
            <person name="Siezen R.J."/>
            <person name="Johansen E."/>
            <person name="Stuer-Lauridsen B."/>
            <person name="Bjerre K."/>
            <person name="Nielsen B.K.K."/>
        </authorList>
    </citation>
    <scope>NUCLEOTIDE SEQUENCE [LARGE SCALE GENOMIC DNA]</scope>
    <source>
        <strain evidence="8 9">BAC-16736</strain>
    </source>
</reference>
<evidence type="ECO:0000313" key="9">
    <source>
        <dbReference type="Proteomes" id="UP000435910"/>
    </source>
</evidence>
<gene>
    <name evidence="7" type="primary">yfcC</name>
    <name evidence="8" type="ORF">CHCC16736_1754</name>
    <name evidence="7" type="ORF">I6G80_01610</name>
</gene>
<feature type="transmembrane region" description="Helical" evidence="6">
    <location>
        <begin position="287"/>
        <end position="305"/>
    </location>
</feature>
<keyword evidence="4 6" id="KW-1133">Transmembrane helix</keyword>
<dbReference type="EMBL" id="NILC01000014">
    <property type="protein sequence ID" value="TWL30720.1"/>
    <property type="molecule type" value="Genomic_DNA"/>
</dbReference>
<evidence type="ECO:0000313" key="7">
    <source>
        <dbReference type="EMBL" id="QPR73048.1"/>
    </source>
</evidence>
<feature type="transmembrane region" description="Helical" evidence="6">
    <location>
        <begin position="141"/>
        <end position="156"/>
    </location>
</feature>
<dbReference type="AlphaFoldDB" id="A0A1Y0XTL3"/>
<dbReference type="Pfam" id="PF03606">
    <property type="entry name" value="DcuC"/>
    <property type="match status" value="1"/>
</dbReference>
<feature type="transmembrane region" description="Helical" evidence="6">
    <location>
        <begin position="117"/>
        <end position="135"/>
    </location>
</feature>
<dbReference type="RefSeq" id="WP_011197517.1">
    <property type="nucleotide sequence ID" value="NZ_BEXU01000034.1"/>
</dbReference>
<evidence type="ECO:0000256" key="5">
    <source>
        <dbReference type="ARBA" id="ARBA00023136"/>
    </source>
</evidence>
<feature type="transmembrane region" description="Helical" evidence="6">
    <location>
        <begin position="163"/>
        <end position="187"/>
    </location>
</feature>
<dbReference type="PANTHER" id="PTHR43652">
    <property type="entry name" value="BASIC AMINO ACID ANTIPORTER YFCC-RELATED"/>
    <property type="match status" value="1"/>
</dbReference>
<dbReference type="GeneID" id="92858716"/>
<feature type="transmembrane region" description="Helical" evidence="6">
    <location>
        <begin position="76"/>
        <end position="96"/>
    </location>
</feature>
<evidence type="ECO:0000256" key="3">
    <source>
        <dbReference type="ARBA" id="ARBA00022692"/>
    </source>
</evidence>
<dbReference type="Proteomes" id="UP000435910">
    <property type="component" value="Unassembled WGS sequence"/>
</dbReference>
<evidence type="ECO:0000256" key="4">
    <source>
        <dbReference type="ARBA" id="ARBA00022989"/>
    </source>
</evidence>
<evidence type="ECO:0000313" key="10">
    <source>
        <dbReference type="Proteomes" id="UP000595038"/>
    </source>
</evidence>
<organism evidence="8 9">
    <name type="scientific">Bacillus licheniformis</name>
    <dbReference type="NCBI Taxonomy" id="1402"/>
    <lineage>
        <taxon>Bacteria</taxon>
        <taxon>Bacillati</taxon>
        <taxon>Bacillota</taxon>
        <taxon>Bacilli</taxon>
        <taxon>Bacillales</taxon>
        <taxon>Bacillaceae</taxon>
        <taxon>Bacillus</taxon>
    </lineage>
</organism>
<feature type="transmembrane region" description="Helical" evidence="6">
    <location>
        <begin position="441"/>
        <end position="465"/>
    </location>
</feature>
<dbReference type="OMA" id="PTSAILM"/>
<dbReference type="EMBL" id="CP065647">
    <property type="protein sequence ID" value="QPR73048.1"/>
    <property type="molecule type" value="Genomic_DNA"/>
</dbReference>
<sequence>MSNGTPQKTKLHFPHTYALIFFIIILAALASYFIPSGEFKRVEEDGQTVIVQGSYKQTDAGPVGFFEMFKAIPEGMIQSADIIFYIFLIGGAFGIIHQTGMIRAGVHVLVQRLKKRGFLLIPVTMFVFSIGGATIGLSEETIIFIPIGIAVARALGYDSMTGLAMISLGAAAGFTGGMLNPFTVGIAQTIAEVPVFSAFGYRLAVYAAMLGFSIFYVMRYAQQVKAHPNTGLMYGSETEINEETAAGHADLSFTGRHGLVLLITALGFGINMFGVFQWGWFLSELSAGFLIIGFAAGLAGGRGINNTFHSFVDGMKQVVYGALIVGFARAIVIVLENGHIIDTIINSLASAISSLPNEISAIGMFAVQIAINTFIPSGSGQAATTMPLMAPLADLLGFERQIAVFAYQYGDGITNSIIPTSGVLLASLSIAGVPYERWVKFVWKLIAGWIIIGAAAIVIAMIIGIK</sequence>
<dbReference type="InterPro" id="IPR051679">
    <property type="entry name" value="DASS-Related_Transporters"/>
</dbReference>
<reference evidence="7 10" key="2">
    <citation type="submission" date="2020-12" db="EMBL/GenBank/DDBJ databases">
        <title>FDA dAtabase for Regulatory Grade micrObial Sequences (FDA-ARGOS): Supporting development and validation of Infectious Disease Dx tests.</title>
        <authorList>
            <person name="Nelson B."/>
            <person name="Plummer A."/>
            <person name="Tallon L."/>
            <person name="Sadzewicz L."/>
            <person name="Zhao X."/>
            <person name="Boylan J."/>
            <person name="Ott S."/>
            <person name="Bowen H."/>
            <person name="Vavikolanu K."/>
            <person name="Mehta A."/>
            <person name="Aluvathingal J."/>
            <person name="Nadendla S."/>
            <person name="Myers T."/>
            <person name="Yan Y."/>
            <person name="Sichtig H."/>
        </authorList>
    </citation>
    <scope>NUCLEOTIDE SEQUENCE [LARGE SCALE GENOMIC DNA]</scope>
    <source>
        <strain evidence="7 10">FDAARGOS_923</strain>
    </source>
</reference>
<feature type="transmembrane region" description="Helical" evidence="6">
    <location>
        <begin position="317"/>
        <end position="335"/>
    </location>
</feature>
<evidence type="ECO:0000256" key="1">
    <source>
        <dbReference type="ARBA" id="ARBA00004651"/>
    </source>
</evidence>
<keyword evidence="2" id="KW-1003">Cell membrane</keyword>